<keyword evidence="2 7" id="KW-0808">Transferase</keyword>
<dbReference type="AlphaFoldDB" id="A0A9W8BN75"/>
<dbReference type="InterPro" id="IPR031303">
    <property type="entry name" value="C5_meth_CS"/>
</dbReference>
<dbReference type="PANTHER" id="PTHR46098">
    <property type="entry name" value="TRNA (CYTOSINE(38)-C(5))-METHYLTRANSFERASE"/>
    <property type="match status" value="1"/>
</dbReference>
<feature type="active site" evidence="7">
    <location>
        <position position="83"/>
    </location>
</feature>
<sequence>MESGSDSPIVCLEFFSGIGGLHYGLQQSGVAGRVAMSFDMNEHANTVYEHNFGQRPNNKAIDYLELQDIDRHRANCWLLSPPCQPYTRGGKYLDDQDPRARGLLHLLALLPQLKTIPDYILLENVMNFENSRSRGILVRTLGLLGFRVQEFLLSPVQFGIPNHRLRYFLVARREWSRPASISDGESKEFLEWSAANEQRTDVYLQQGRDAVCTTWPPPGTGDSSSAVCLAPLASYIDTEPNADPSLLVPSEHILKRRNLEFDIVRSSSQTTSTFTKGYGSRHLIGSGSLLQTAQLDVVETGFGSPEKLLPLGLRFFSPREVALLHHFPYTNYSSDRQAVNGNQTYSLSFPPSTSQRQQLQLLGNSLNVQVVADLIRHVLIGTIR</sequence>
<dbReference type="Gene3D" id="3.90.120.10">
    <property type="entry name" value="DNA Methylase, subunit A, domain 2"/>
    <property type="match status" value="1"/>
</dbReference>
<evidence type="ECO:0000256" key="1">
    <source>
        <dbReference type="ARBA" id="ARBA00022603"/>
    </source>
</evidence>
<dbReference type="InterPro" id="IPR050750">
    <property type="entry name" value="C5-MTase"/>
</dbReference>
<comment type="caution">
    <text evidence="8">The sequence shown here is derived from an EMBL/GenBank/DDBJ whole genome shotgun (WGS) entry which is preliminary data.</text>
</comment>
<dbReference type="InterPro" id="IPR029063">
    <property type="entry name" value="SAM-dependent_MTases_sf"/>
</dbReference>
<evidence type="ECO:0000256" key="6">
    <source>
        <dbReference type="ARBA" id="ARBA00042810"/>
    </source>
</evidence>
<dbReference type="Gene3D" id="3.40.50.150">
    <property type="entry name" value="Vaccinia Virus protein VP39"/>
    <property type="match status" value="1"/>
</dbReference>
<dbReference type="Pfam" id="PF00145">
    <property type="entry name" value="DNA_methylase"/>
    <property type="match status" value="1"/>
</dbReference>
<keyword evidence="1 7" id="KW-0489">Methyltransferase</keyword>
<dbReference type="PROSITE" id="PS51679">
    <property type="entry name" value="SAM_MT_C5"/>
    <property type="match status" value="1"/>
</dbReference>
<dbReference type="Proteomes" id="UP001150907">
    <property type="component" value="Unassembled WGS sequence"/>
</dbReference>
<dbReference type="OrthoDB" id="414133at2759"/>
<gene>
    <name evidence="8" type="ORF">H4R26_000719</name>
</gene>
<evidence type="ECO:0000256" key="7">
    <source>
        <dbReference type="PROSITE-ProRule" id="PRU01016"/>
    </source>
</evidence>
<keyword evidence="9" id="KW-1185">Reference proteome</keyword>
<keyword evidence="3 7" id="KW-0949">S-adenosyl-L-methionine</keyword>
<evidence type="ECO:0000256" key="3">
    <source>
        <dbReference type="ARBA" id="ARBA00022691"/>
    </source>
</evidence>
<evidence type="ECO:0000256" key="5">
    <source>
        <dbReference type="ARBA" id="ARBA00039681"/>
    </source>
</evidence>
<dbReference type="PROSITE" id="PS00095">
    <property type="entry name" value="C5_MTASE_2"/>
    <property type="match status" value="1"/>
</dbReference>
<accession>A0A9W8BN75</accession>
<dbReference type="GO" id="GO:0008168">
    <property type="term" value="F:methyltransferase activity"/>
    <property type="evidence" value="ECO:0007669"/>
    <property type="project" value="UniProtKB-KW"/>
</dbReference>
<dbReference type="GO" id="GO:0032259">
    <property type="term" value="P:methylation"/>
    <property type="evidence" value="ECO:0007669"/>
    <property type="project" value="UniProtKB-KW"/>
</dbReference>
<proteinExistence type="inferred from homology"/>
<dbReference type="PANTHER" id="PTHR46098:SF1">
    <property type="entry name" value="TRNA (CYTOSINE(38)-C(5))-METHYLTRANSFERASE"/>
    <property type="match status" value="1"/>
</dbReference>
<evidence type="ECO:0000313" key="9">
    <source>
        <dbReference type="Proteomes" id="UP001150907"/>
    </source>
</evidence>
<dbReference type="SUPFAM" id="SSF53335">
    <property type="entry name" value="S-adenosyl-L-methionine-dependent methyltransferases"/>
    <property type="match status" value="1"/>
</dbReference>
<dbReference type="EMBL" id="JANBQF010000024">
    <property type="protein sequence ID" value="KAJ2007513.1"/>
    <property type="molecule type" value="Genomic_DNA"/>
</dbReference>
<dbReference type="GO" id="GO:0005634">
    <property type="term" value="C:nucleus"/>
    <property type="evidence" value="ECO:0007669"/>
    <property type="project" value="TreeGrafter"/>
</dbReference>
<evidence type="ECO:0000256" key="4">
    <source>
        <dbReference type="ARBA" id="ARBA00039081"/>
    </source>
</evidence>
<name>A0A9W8BN75_9FUNG</name>
<dbReference type="PRINTS" id="PR00105">
    <property type="entry name" value="C5METTRFRASE"/>
</dbReference>
<organism evidence="8 9">
    <name type="scientific">Coemansia thaxteri</name>
    <dbReference type="NCBI Taxonomy" id="2663907"/>
    <lineage>
        <taxon>Eukaryota</taxon>
        <taxon>Fungi</taxon>
        <taxon>Fungi incertae sedis</taxon>
        <taxon>Zoopagomycota</taxon>
        <taxon>Kickxellomycotina</taxon>
        <taxon>Kickxellomycetes</taxon>
        <taxon>Kickxellales</taxon>
        <taxon>Kickxellaceae</taxon>
        <taxon>Coemansia</taxon>
    </lineage>
</organism>
<dbReference type="InterPro" id="IPR001525">
    <property type="entry name" value="C5_MeTfrase"/>
</dbReference>
<protein>
    <recommendedName>
        <fullName evidence="5">tRNA (cytosine(38)-C(5))-methyltransferase</fullName>
        <ecNumber evidence="4">2.1.1.204</ecNumber>
    </recommendedName>
    <alternativeName>
        <fullName evidence="6">DNA (cytosine-5)-methyltransferase-like protein 2</fullName>
    </alternativeName>
</protein>
<evidence type="ECO:0000313" key="8">
    <source>
        <dbReference type="EMBL" id="KAJ2007513.1"/>
    </source>
</evidence>
<comment type="similarity">
    <text evidence="7">Belongs to the class I-like SAM-binding methyltransferase superfamily. C5-methyltransferase family.</text>
</comment>
<reference evidence="8" key="1">
    <citation type="submission" date="2022-07" db="EMBL/GenBank/DDBJ databases">
        <title>Phylogenomic reconstructions and comparative analyses of Kickxellomycotina fungi.</title>
        <authorList>
            <person name="Reynolds N.K."/>
            <person name="Stajich J.E."/>
            <person name="Barry K."/>
            <person name="Grigoriev I.V."/>
            <person name="Crous P."/>
            <person name="Smith M.E."/>
        </authorList>
    </citation>
    <scope>NUCLEOTIDE SEQUENCE</scope>
    <source>
        <strain evidence="8">IMI 214461</strain>
    </source>
</reference>
<dbReference type="EC" id="2.1.1.204" evidence="4"/>
<evidence type="ECO:0000256" key="2">
    <source>
        <dbReference type="ARBA" id="ARBA00022679"/>
    </source>
</evidence>